<dbReference type="Gene3D" id="3.40.50.2000">
    <property type="entry name" value="Glycogen Phosphorylase B"/>
    <property type="match status" value="2"/>
</dbReference>
<evidence type="ECO:0000259" key="1">
    <source>
        <dbReference type="Pfam" id="PF02350"/>
    </source>
</evidence>
<dbReference type="PANTHER" id="PTHR43174:SF3">
    <property type="entry name" value="UDP-N-ACETYLGLUCOSAMINE 2-EPIMERASE"/>
    <property type="match status" value="1"/>
</dbReference>
<dbReference type="InterPro" id="IPR029767">
    <property type="entry name" value="WecB-like"/>
</dbReference>
<name>A0A1F6EEC7_9BACT</name>
<protein>
    <submittedName>
        <fullName evidence="2">UDP-N-acetyl-D-glucosamine 2-epimerase, UDP-hydrolysing</fullName>
    </submittedName>
</protein>
<dbReference type="GO" id="GO:0004553">
    <property type="term" value="F:hydrolase activity, hydrolyzing O-glycosyl compounds"/>
    <property type="evidence" value="ECO:0007669"/>
    <property type="project" value="InterPro"/>
</dbReference>
<sequence>MPPRPKKKKRKIAIIAGSRGEYGYFRPVIKEIQKRKNLDYGIITSNMHMLETFGSSIEEIKRDGLKIHASIFNTLDGYNHLTMVKSLSIFMLQLPELLKQMGADMVLLAGDRGEQLVAAIVGAHLYLPVAHIQAGEVSGNIDGVSRHAITKFAHLHFAANKDAAKRVERMGEESKRIFTVGAPMLDELVGGFVTPKKEIYRKFNLTPGKPMMLVVQHSVTEEFNDTARQIRETVEAVKRFPGFQKVIILNNSDAGSTVLRRIIMEHKDESMQVFPNVKRQDYAGLMRVAKVLVGNSSSGIIEAPTFKLPAVNIGNRERGRLCGINVIHAPHETGAIERAIKKALSPAFRKSVEKCVNPYGDGDSSRRIVDILERVPIDDTLLIKRITY</sequence>
<dbReference type="InterPro" id="IPR003331">
    <property type="entry name" value="UDP_GlcNAc_Epimerase_2_dom"/>
</dbReference>
<evidence type="ECO:0000313" key="2">
    <source>
        <dbReference type="EMBL" id="OGG71977.1"/>
    </source>
</evidence>
<feature type="domain" description="UDP-N-acetylglucosamine 2-epimerase" evidence="1">
    <location>
        <begin position="30"/>
        <end position="373"/>
    </location>
</feature>
<dbReference type="EMBL" id="MFLV01000004">
    <property type="protein sequence ID" value="OGG71977.1"/>
    <property type="molecule type" value="Genomic_DNA"/>
</dbReference>
<dbReference type="Proteomes" id="UP000179115">
    <property type="component" value="Unassembled WGS sequence"/>
</dbReference>
<gene>
    <name evidence="2" type="ORF">A3A35_01135</name>
</gene>
<dbReference type="PANTHER" id="PTHR43174">
    <property type="entry name" value="UDP-N-ACETYLGLUCOSAMINE 2-EPIMERASE"/>
    <property type="match status" value="1"/>
</dbReference>
<dbReference type="InterPro" id="IPR020004">
    <property type="entry name" value="UDP-GlcNAc_Epase"/>
</dbReference>
<reference evidence="2 3" key="1">
    <citation type="journal article" date="2016" name="Nat. Commun.">
        <title>Thousands of microbial genomes shed light on interconnected biogeochemical processes in an aquifer system.</title>
        <authorList>
            <person name="Anantharaman K."/>
            <person name="Brown C.T."/>
            <person name="Hug L.A."/>
            <person name="Sharon I."/>
            <person name="Castelle C.J."/>
            <person name="Probst A.J."/>
            <person name="Thomas B.C."/>
            <person name="Singh A."/>
            <person name="Wilkins M.J."/>
            <person name="Karaoz U."/>
            <person name="Brodie E.L."/>
            <person name="Williams K.H."/>
            <person name="Hubbard S.S."/>
            <person name="Banfield J.F."/>
        </authorList>
    </citation>
    <scope>NUCLEOTIDE SEQUENCE [LARGE SCALE GENOMIC DNA]</scope>
</reference>
<dbReference type="Pfam" id="PF02350">
    <property type="entry name" value="Epimerase_2"/>
    <property type="match status" value="1"/>
</dbReference>
<dbReference type="AlphaFoldDB" id="A0A1F6EEC7"/>
<dbReference type="GO" id="GO:0006047">
    <property type="term" value="P:UDP-N-acetylglucosamine metabolic process"/>
    <property type="evidence" value="ECO:0007669"/>
    <property type="project" value="InterPro"/>
</dbReference>
<comment type="caution">
    <text evidence="2">The sequence shown here is derived from an EMBL/GenBank/DDBJ whole genome shotgun (WGS) entry which is preliminary data.</text>
</comment>
<dbReference type="STRING" id="1798508.A3A35_01135"/>
<organism evidence="2 3">
    <name type="scientific">Candidatus Kaiserbacteria bacterium RIFCSPLOWO2_01_FULL_51_21</name>
    <dbReference type="NCBI Taxonomy" id="1798508"/>
    <lineage>
        <taxon>Bacteria</taxon>
        <taxon>Candidatus Kaiseribacteriota</taxon>
    </lineage>
</organism>
<accession>A0A1F6EEC7</accession>
<proteinExistence type="predicted"/>
<dbReference type="SUPFAM" id="SSF53756">
    <property type="entry name" value="UDP-Glycosyltransferase/glycogen phosphorylase"/>
    <property type="match status" value="1"/>
</dbReference>
<dbReference type="NCBIfam" id="TIGR03568">
    <property type="entry name" value="NeuC_NnaA"/>
    <property type="match status" value="1"/>
</dbReference>
<evidence type="ECO:0000313" key="3">
    <source>
        <dbReference type="Proteomes" id="UP000179115"/>
    </source>
</evidence>